<protein>
    <recommendedName>
        <fullName evidence="5">Gfo/Idh/MocA family oxidoreductase</fullName>
    </recommendedName>
</protein>
<evidence type="ECO:0000259" key="1">
    <source>
        <dbReference type="Pfam" id="PF01408"/>
    </source>
</evidence>
<comment type="caution">
    <text evidence="3">The sequence shown here is derived from an EMBL/GenBank/DDBJ whole genome shotgun (WGS) entry which is preliminary data.</text>
</comment>
<dbReference type="PROSITE" id="PS51257">
    <property type="entry name" value="PROKAR_LIPOPROTEIN"/>
    <property type="match status" value="1"/>
</dbReference>
<name>A0A2V5KE33_9BACL</name>
<dbReference type="AlphaFoldDB" id="A0A2V5KE33"/>
<accession>A0A2V5KE33</accession>
<dbReference type="Gene3D" id="3.30.360.10">
    <property type="entry name" value="Dihydrodipicolinate Reductase, domain 2"/>
    <property type="match status" value="1"/>
</dbReference>
<feature type="domain" description="GFO/IDH/MocA-like oxidoreductase" evidence="2">
    <location>
        <begin position="131"/>
        <end position="248"/>
    </location>
</feature>
<dbReference type="InterPro" id="IPR055170">
    <property type="entry name" value="GFO_IDH_MocA-like_dom"/>
</dbReference>
<dbReference type="InterPro" id="IPR036291">
    <property type="entry name" value="NAD(P)-bd_dom_sf"/>
</dbReference>
<reference evidence="3 4" key="1">
    <citation type="submission" date="2018-05" db="EMBL/GenBank/DDBJ databases">
        <title>Paenibacillus flagellatus sp. nov., isolated from selenium mineral soil.</title>
        <authorList>
            <person name="Dai X."/>
        </authorList>
    </citation>
    <scope>NUCLEOTIDE SEQUENCE [LARGE SCALE GENOMIC DNA]</scope>
    <source>
        <strain evidence="3 4">DXL2</strain>
    </source>
</reference>
<dbReference type="EMBL" id="QJVJ01000001">
    <property type="protein sequence ID" value="PYI57292.1"/>
    <property type="molecule type" value="Genomic_DNA"/>
</dbReference>
<dbReference type="SUPFAM" id="SSF55347">
    <property type="entry name" value="Glyceraldehyde-3-phosphate dehydrogenase-like, C-terminal domain"/>
    <property type="match status" value="1"/>
</dbReference>
<gene>
    <name evidence="3" type="ORF">DLM86_02300</name>
</gene>
<dbReference type="Gene3D" id="3.40.50.720">
    <property type="entry name" value="NAD(P)-binding Rossmann-like Domain"/>
    <property type="match status" value="1"/>
</dbReference>
<evidence type="ECO:0008006" key="5">
    <source>
        <dbReference type="Google" id="ProtNLM"/>
    </source>
</evidence>
<feature type="domain" description="Gfo/Idh/MocA-like oxidoreductase N-terminal" evidence="1">
    <location>
        <begin position="5"/>
        <end position="123"/>
    </location>
</feature>
<dbReference type="InterPro" id="IPR000683">
    <property type="entry name" value="Gfo/Idh/MocA-like_OxRdtase_N"/>
</dbReference>
<dbReference type="PANTHER" id="PTHR43377">
    <property type="entry name" value="BILIVERDIN REDUCTASE A"/>
    <property type="match status" value="1"/>
</dbReference>
<dbReference type="Proteomes" id="UP000247476">
    <property type="component" value="Unassembled WGS sequence"/>
</dbReference>
<organism evidence="3 4">
    <name type="scientific">Paenibacillus flagellatus</name>
    <dbReference type="NCBI Taxonomy" id="2211139"/>
    <lineage>
        <taxon>Bacteria</taxon>
        <taxon>Bacillati</taxon>
        <taxon>Bacillota</taxon>
        <taxon>Bacilli</taxon>
        <taxon>Bacillales</taxon>
        <taxon>Paenibacillaceae</taxon>
        <taxon>Paenibacillus</taxon>
    </lineage>
</organism>
<evidence type="ECO:0000313" key="4">
    <source>
        <dbReference type="Proteomes" id="UP000247476"/>
    </source>
</evidence>
<dbReference type="RefSeq" id="WP_110838331.1">
    <property type="nucleotide sequence ID" value="NZ_QJVJ01000001.1"/>
</dbReference>
<dbReference type="InterPro" id="IPR051450">
    <property type="entry name" value="Gfo/Idh/MocA_Oxidoreductases"/>
</dbReference>
<dbReference type="GO" id="GO:0000166">
    <property type="term" value="F:nucleotide binding"/>
    <property type="evidence" value="ECO:0007669"/>
    <property type="project" value="InterPro"/>
</dbReference>
<evidence type="ECO:0000313" key="3">
    <source>
        <dbReference type="EMBL" id="PYI57292.1"/>
    </source>
</evidence>
<sequence length="333" mass="36766">MRKTKVGIIGLGSWGGCHLEAFRSMPQAEVVAICDRNEERVRELADRYSIAHAYTNSEELLARDDIELVSIATFESEHFAPAIEALRSGKHVLVEKPVTTKLAEAIEMQRTAEERGKFIVPGHLLRFEPRYADIREAIVSGRIGAPHSMYLKRARTKSMFRTYKRTHTVFELTVHDLDLAIWYAGSRVRTVKAYGKAVHDEVVPDILWSCLEFENGTLAFLHSNWMTPDEAGIVMNDSIEVIGANGTAQFANGGSDMQLLDARGRATPDYSIHHTRNGTSTGALREQLTYLCDCAAGGTAPSYVSFADAVHGIAVAEAIIRSCASGKEERPEA</sequence>
<evidence type="ECO:0000259" key="2">
    <source>
        <dbReference type="Pfam" id="PF22725"/>
    </source>
</evidence>
<dbReference type="Pfam" id="PF22725">
    <property type="entry name" value="GFO_IDH_MocA_C3"/>
    <property type="match status" value="1"/>
</dbReference>
<dbReference type="Pfam" id="PF01408">
    <property type="entry name" value="GFO_IDH_MocA"/>
    <property type="match status" value="1"/>
</dbReference>
<dbReference type="OrthoDB" id="9815825at2"/>
<keyword evidence="4" id="KW-1185">Reference proteome</keyword>
<proteinExistence type="predicted"/>
<dbReference type="PANTHER" id="PTHR43377:SF1">
    <property type="entry name" value="BILIVERDIN REDUCTASE A"/>
    <property type="match status" value="1"/>
</dbReference>
<dbReference type="SUPFAM" id="SSF51735">
    <property type="entry name" value="NAD(P)-binding Rossmann-fold domains"/>
    <property type="match status" value="1"/>
</dbReference>